<keyword evidence="2" id="KW-1185">Reference proteome</keyword>
<sequence>MVVGLVALVLLLVGGTTAWWLTRDEDRSQLADQPRVVDEKAGISYAIPEGWERSKGGLIDAFTSAADNKSGDGKGGSIMAGRAGGVPQPKLRYEAERAASSNAEFFCPDGTSTPQESRATTVGDRPAHTAVLKVAHPDCGTLYLRMTLVSLDDSRSAFLLGLTEQQGREQVDRVLEDASLL</sequence>
<evidence type="ECO:0000313" key="2">
    <source>
        <dbReference type="Proteomes" id="UP000509303"/>
    </source>
</evidence>
<proteinExistence type="predicted"/>
<protein>
    <submittedName>
        <fullName evidence="1">Uncharacterized protein</fullName>
    </submittedName>
</protein>
<dbReference type="AlphaFoldDB" id="A0A7H8NI46"/>
<dbReference type="RefSeq" id="WP_176165756.1">
    <property type="nucleotide sequence ID" value="NZ_CP054929.1"/>
</dbReference>
<evidence type="ECO:0000313" key="1">
    <source>
        <dbReference type="EMBL" id="QKW54052.1"/>
    </source>
</evidence>
<name>A0A7H8NI46_9ACTN</name>
<organism evidence="1 2">
    <name type="scientific">Streptomyces buecherae</name>
    <dbReference type="NCBI Taxonomy" id="2763006"/>
    <lineage>
        <taxon>Bacteria</taxon>
        <taxon>Bacillati</taxon>
        <taxon>Actinomycetota</taxon>
        <taxon>Actinomycetes</taxon>
        <taxon>Kitasatosporales</taxon>
        <taxon>Streptomycetaceae</taxon>
        <taxon>Streptomyces</taxon>
    </lineage>
</organism>
<reference evidence="1 2" key="1">
    <citation type="submission" date="2020-06" db="EMBL/GenBank/DDBJ databases">
        <title>Genome mining for natural products.</title>
        <authorList>
            <person name="Zhang B."/>
            <person name="Shi J."/>
            <person name="Ge H."/>
        </authorList>
    </citation>
    <scope>NUCLEOTIDE SEQUENCE [LARGE SCALE GENOMIC DNA]</scope>
    <source>
        <strain evidence="1 2">NA00687</strain>
    </source>
</reference>
<dbReference type="Proteomes" id="UP000509303">
    <property type="component" value="Chromosome"/>
</dbReference>
<accession>A0A7H8NI46</accession>
<gene>
    <name evidence="1" type="ORF">HUT08_35835</name>
</gene>
<dbReference type="EMBL" id="CP054929">
    <property type="protein sequence ID" value="QKW54052.1"/>
    <property type="molecule type" value="Genomic_DNA"/>
</dbReference>